<dbReference type="EMBL" id="JBHTBR010000009">
    <property type="protein sequence ID" value="MFC7293045.1"/>
    <property type="molecule type" value="Genomic_DNA"/>
</dbReference>
<keyword evidence="5" id="KW-1185">Reference proteome</keyword>
<feature type="domain" description="MmgE/PrpD C-terminal" evidence="3">
    <location>
        <begin position="265"/>
        <end position="411"/>
    </location>
</feature>
<dbReference type="Pfam" id="PF19305">
    <property type="entry name" value="MmgE_PrpD_C"/>
    <property type="match status" value="1"/>
</dbReference>
<evidence type="ECO:0000256" key="1">
    <source>
        <dbReference type="ARBA" id="ARBA00006174"/>
    </source>
</evidence>
<accession>A0ABW2IQF5</accession>
<dbReference type="InterPro" id="IPR005656">
    <property type="entry name" value="MmgE_PrpD"/>
</dbReference>
<evidence type="ECO:0000259" key="2">
    <source>
        <dbReference type="Pfam" id="PF03972"/>
    </source>
</evidence>
<dbReference type="InterPro" id="IPR045336">
    <property type="entry name" value="MmgE_PrpD_N"/>
</dbReference>
<feature type="domain" description="MmgE/PrpD N-terminal" evidence="2">
    <location>
        <begin position="16"/>
        <end position="244"/>
    </location>
</feature>
<comment type="similarity">
    <text evidence="1">Belongs to the PrpD family.</text>
</comment>
<dbReference type="InterPro" id="IPR042183">
    <property type="entry name" value="MmgE/PrpD_sf_1"/>
</dbReference>
<dbReference type="Gene3D" id="1.10.4100.10">
    <property type="entry name" value="2-methylcitrate dehydratase PrpD"/>
    <property type="match status" value="1"/>
</dbReference>
<dbReference type="Gene3D" id="3.30.1330.120">
    <property type="entry name" value="2-methylcitrate dehydratase PrpD"/>
    <property type="match status" value="1"/>
</dbReference>
<proteinExistence type="inferred from homology"/>
<protein>
    <submittedName>
        <fullName evidence="4">MmgE/PrpD family protein</fullName>
    </submittedName>
</protein>
<dbReference type="InterPro" id="IPR036148">
    <property type="entry name" value="MmgE/PrpD_sf"/>
</dbReference>
<dbReference type="Proteomes" id="UP001596492">
    <property type="component" value="Unassembled WGS sequence"/>
</dbReference>
<dbReference type="PANTHER" id="PTHR16943">
    <property type="entry name" value="2-METHYLCITRATE DEHYDRATASE-RELATED"/>
    <property type="match status" value="1"/>
</dbReference>
<reference evidence="5" key="1">
    <citation type="journal article" date="2019" name="Int. J. Syst. Evol. Microbiol.">
        <title>The Global Catalogue of Microorganisms (GCM) 10K type strain sequencing project: providing services to taxonomists for standard genome sequencing and annotation.</title>
        <authorList>
            <consortium name="The Broad Institute Genomics Platform"/>
            <consortium name="The Broad Institute Genome Sequencing Center for Infectious Disease"/>
            <person name="Wu L."/>
            <person name="Ma J."/>
        </authorList>
    </citation>
    <scope>NUCLEOTIDE SEQUENCE [LARGE SCALE GENOMIC DNA]</scope>
    <source>
        <strain evidence="5">CCUG 51308</strain>
    </source>
</reference>
<dbReference type="Pfam" id="PF03972">
    <property type="entry name" value="MmgE_PrpD_N"/>
    <property type="match status" value="1"/>
</dbReference>
<name>A0ABW2IQF5_9PROT</name>
<evidence type="ECO:0000313" key="5">
    <source>
        <dbReference type="Proteomes" id="UP001596492"/>
    </source>
</evidence>
<dbReference type="SUPFAM" id="SSF103378">
    <property type="entry name" value="2-methylcitrate dehydratase PrpD"/>
    <property type="match status" value="1"/>
</dbReference>
<sequence>MQMTITERLATILGRPISDADRERAASLFLDWTGCSIAGQKEAAGQKMTDAFSLAAFSDSDGKCTRIGSTPASALMAALHNGALGNVLEMDDVDKRAILHAAPTIMPAALAMAQHTNASPTQMFNAIVIGYEATIRIGRAVGAGHYAFWHNTATCGPFGAAAAACYLLEGSDLVSALGLAGTQAAGLWQTRHEPNSMAKQLHASHAAHAGVMGAILSAQGFEGPRQILEGPQGFFAAMCPGANVEDVLTQPDASWALHETSIKPYPACRHAHPAIDAALKVHNGADLNSGPILVETYKDALTFCDKPVPTSPIQTKFSLQHSVAITLLNGIPQLEDFTVAVTNSASIKALRERIEVVQTDEFNAAYPAHYGAAVTVNGERYVAADAYGDPEYPMTQQAIMEKAQTLMLYAGMSAKDANRLCSATLALPNADSLADYIANLPQS</sequence>
<dbReference type="InterPro" id="IPR045337">
    <property type="entry name" value="MmgE_PrpD_C"/>
</dbReference>
<dbReference type="InterPro" id="IPR042188">
    <property type="entry name" value="MmgE/PrpD_sf_2"/>
</dbReference>
<dbReference type="RefSeq" id="WP_382169108.1">
    <property type="nucleotide sequence ID" value="NZ_JBHTBR010000009.1"/>
</dbReference>
<gene>
    <name evidence="4" type="ORF">ACFQS8_15595</name>
</gene>
<organism evidence="4 5">
    <name type="scientific">Hirschia litorea</name>
    <dbReference type="NCBI Taxonomy" id="1199156"/>
    <lineage>
        <taxon>Bacteria</taxon>
        <taxon>Pseudomonadati</taxon>
        <taxon>Pseudomonadota</taxon>
        <taxon>Alphaproteobacteria</taxon>
        <taxon>Hyphomonadales</taxon>
        <taxon>Hyphomonadaceae</taxon>
        <taxon>Hirschia</taxon>
    </lineage>
</organism>
<evidence type="ECO:0000259" key="3">
    <source>
        <dbReference type="Pfam" id="PF19305"/>
    </source>
</evidence>
<comment type="caution">
    <text evidence="4">The sequence shown here is derived from an EMBL/GenBank/DDBJ whole genome shotgun (WGS) entry which is preliminary data.</text>
</comment>
<evidence type="ECO:0000313" key="4">
    <source>
        <dbReference type="EMBL" id="MFC7293045.1"/>
    </source>
</evidence>
<dbReference type="PANTHER" id="PTHR16943:SF8">
    <property type="entry name" value="2-METHYLCITRATE DEHYDRATASE"/>
    <property type="match status" value="1"/>
</dbReference>